<keyword evidence="1" id="KW-1133">Transmembrane helix</keyword>
<comment type="caution">
    <text evidence="2">The sequence shown here is derived from an EMBL/GenBank/DDBJ whole genome shotgun (WGS) entry which is preliminary data.</text>
</comment>
<keyword evidence="1" id="KW-0472">Membrane</keyword>
<dbReference type="EMBL" id="NSDI01000013">
    <property type="protein sequence ID" value="RIY35344.1"/>
    <property type="molecule type" value="Genomic_DNA"/>
</dbReference>
<feature type="transmembrane region" description="Helical" evidence="1">
    <location>
        <begin position="163"/>
        <end position="182"/>
    </location>
</feature>
<sequence length="197" mass="23497">MINREKVSKATKICKLVLISILLFFTGYLFSFFYFLRKDPIWDIRIGFPFPHFGYDFMGGNCENFVWGYGSGAGKIGHWAILNPILCILICYCLYLIFRKKKILQKIFTFLLLPILIFCNMSFLSFFPFMKTDKANDIFIGFPFKFYEYKYIGNNCDTIIENWNFPLLIVDIFIVYFVYLIVFHKKIMNYENCENKK</sequence>
<evidence type="ECO:0000313" key="3">
    <source>
        <dbReference type="Proteomes" id="UP000265497"/>
    </source>
</evidence>
<protein>
    <submittedName>
        <fullName evidence="2">Uncharacterized protein</fullName>
    </submittedName>
</protein>
<organism evidence="2 3">
    <name type="scientific">Capnocytophaga canis</name>
    <dbReference type="NCBI Taxonomy" id="1848903"/>
    <lineage>
        <taxon>Bacteria</taxon>
        <taxon>Pseudomonadati</taxon>
        <taxon>Bacteroidota</taxon>
        <taxon>Flavobacteriia</taxon>
        <taxon>Flavobacteriales</taxon>
        <taxon>Flavobacteriaceae</taxon>
        <taxon>Capnocytophaga</taxon>
    </lineage>
</organism>
<feature type="transmembrane region" description="Helical" evidence="1">
    <location>
        <begin position="76"/>
        <end position="98"/>
    </location>
</feature>
<accession>A0A3A1YGJ6</accession>
<evidence type="ECO:0000256" key="1">
    <source>
        <dbReference type="SAM" id="Phobius"/>
    </source>
</evidence>
<keyword evidence="1" id="KW-0812">Transmembrane</keyword>
<feature type="transmembrane region" description="Helical" evidence="1">
    <location>
        <begin position="16"/>
        <end position="36"/>
    </location>
</feature>
<feature type="transmembrane region" description="Helical" evidence="1">
    <location>
        <begin position="110"/>
        <end position="130"/>
    </location>
</feature>
<name>A0A3A1YGJ6_9FLAO</name>
<reference evidence="2 3" key="1">
    <citation type="submission" date="2017-08" db="EMBL/GenBank/DDBJ databases">
        <title>Capnocytophaga canis 17-158 assembly.</title>
        <authorList>
            <person name="Gulvik C.A."/>
        </authorList>
    </citation>
    <scope>NUCLEOTIDE SEQUENCE [LARGE SCALE GENOMIC DNA]</scope>
    <source>
        <strain evidence="2 3">17-158</strain>
    </source>
</reference>
<evidence type="ECO:0000313" key="2">
    <source>
        <dbReference type="EMBL" id="RIY35344.1"/>
    </source>
</evidence>
<dbReference type="Proteomes" id="UP000265497">
    <property type="component" value="Unassembled WGS sequence"/>
</dbReference>
<gene>
    <name evidence="2" type="ORF">CKY20_10805</name>
</gene>
<proteinExistence type="predicted"/>
<dbReference type="AlphaFoldDB" id="A0A3A1YGJ6"/>